<dbReference type="KEGG" id="bgoe:IFJ75_16160"/>
<evidence type="ECO:0000313" key="4">
    <source>
        <dbReference type="Proteomes" id="UP000663918"/>
    </source>
</evidence>
<protein>
    <submittedName>
        <fullName evidence="3">GNAT family N-acetyltransferase</fullName>
    </submittedName>
</protein>
<dbReference type="RefSeq" id="WP_207869416.1">
    <property type="nucleotide sequence ID" value="NZ_CP062222.1"/>
</dbReference>
<evidence type="ECO:0000256" key="1">
    <source>
        <dbReference type="SAM" id="Phobius"/>
    </source>
</evidence>
<dbReference type="InterPro" id="IPR051531">
    <property type="entry name" value="N-acetyltransferase"/>
</dbReference>
<keyword evidence="1" id="KW-1133">Transmembrane helix</keyword>
<organism evidence="3 4">
    <name type="scientific">Brevundimonas goettingensis</name>
    <dbReference type="NCBI Taxonomy" id="2774190"/>
    <lineage>
        <taxon>Bacteria</taxon>
        <taxon>Pseudomonadati</taxon>
        <taxon>Pseudomonadota</taxon>
        <taxon>Alphaproteobacteria</taxon>
        <taxon>Caulobacterales</taxon>
        <taxon>Caulobacteraceae</taxon>
        <taxon>Brevundimonas</taxon>
    </lineage>
</organism>
<evidence type="ECO:0000259" key="2">
    <source>
        <dbReference type="Pfam" id="PF13302"/>
    </source>
</evidence>
<dbReference type="AlphaFoldDB" id="A0A975BZF4"/>
<dbReference type="Gene3D" id="3.40.630.30">
    <property type="match status" value="1"/>
</dbReference>
<dbReference type="PANTHER" id="PTHR43792">
    <property type="entry name" value="GNAT FAMILY, PUTATIVE (AFU_ORTHOLOGUE AFUA_3G00765)-RELATED-RELATED"/>
    <property type="match status" value="1"/>
</dbReference>
<keyword evidence="1" id="KW-0812">Transmembrane</keyword>
<dbReference type="Proteomes" id="UP000663918">
    <property type="component" value="Chromosome"/>
</dbReference>
<dbReference type="PANTHER" id="PTHR43792:SF1">
    <property type="entry name" value="N-ACETYLTRANSFERASE DOMAIN-CONTAINING PROTEIN"/>
    <property type="match status" value="1"/>
</dbReference>
<dbReference type="InterPro" id="IPR000182">
    <property type="entry name" value="GNAT_dom"/>
</dbReference>
<proteinExistence type="predicted"/>
<dbReference type="Pfam" id="PF13302">
    <property type="entry name" value="Acetyltransf_3"/>
    <property type="match status" value="1"/>
</dbReference>
<gene>
    <name evidence="3" type="ORF">IFJ75_16160</name>
</gene>
<dbReference type="EMBL" id="CP062222">
    <property type="protein sequence ID" value="QTC90751.1"/>
    <property type="molecule type" value="Genomic_DNA"/>
</dbReference>
<dbReference type="InterPro" id="IPR016181">
    <property type="entry name" value="Acyl_CoA_acyltransferase"/>
</dbReference>
<feature type="transmembrane region" description="Helical" evidence="1">
    <location>
        <begin position="49"/>
        <end position="71"/>
    </location>
</feature>
<keyword evidence="1" id="KW-0472">Membrane</keyword>
<evidence type="ECO:0000313" key="3">
    <source>
        <dbReference type="EMBL" id="QTC90751.1"/>
    </source>
</evidence>
<dbReference type="GO" id="GO:0016747">
    <property type="term" value="F:acyltransferase activity, transferring groups other than amino-acyl groups"/>
    <property type="evidence" value="ECO:0007669"/>
    <property type="project" value="InterPro"/>
</dbReference>
<accession>A0A975BZF4</accession>
<keyword evidence="4" id="KW-1185">Reference proteome</keyword>
<name>A0A975BZF4_9CAUL</name>
<dbReference type="SUPFAM" id="SSF55729">
    <property type="entry name" value="Acyl-CoA N-acyltransferases (Nat)"/>
    <property type="match status" value="1"/>
</dbReference>
<reference evidence="3" key="1">
    <citation type="submission" date="2020-09" db="EMBL/GenBank/DDBJ databases">
        <title>Brevundimonas sp. LVF2 isolated from a puddle in Goettingen, Germany.</title>
        <authorList>
            <person name="Friedrich I."/>
            <person name="Klassen A."/>
            <person name="Hannes N."/>
            <person name="Schneider D."/>
            <person name="Hertel R."/>
            <person name="Daniel R."/>
        </authorList>
    </citation>
    <scope>NUCLEOTIDE SEQUENCE</scope>
    <source>
        <strain evidence="3">LVF2</strain>
    </source>
</reference>
<feature type="domain" description="N-acetyltransferase" evidence="2">
    <location>
        <begin position="13"/>
        <end position="148"/>
    </location>
</feature>
<sequence length="184" mass="20478">MTAVTDPVIETARLILRPTAMSDFERWCDFQSDPETTRFIGGPKTPAEVWRILMTCAGAWSLTGVCFFSIIEKETGQWIGRIGPWFPHQWPGKEVGWSLHRDAMGKGYALEASVASMDYAVDVLGWDDIVHTIDPANAASAKLAERLGSVNRGPGRLPSPFEAARVDIWGQTAAAWRENRKRFV</sequence>